<feature type="compositionally biased region" description="Low complexity" evidence="1">
    <location>
        <begin position="54"/>
        <end position="80"/>
    </location>
</feature>
<proteinExistence type="predicted"/>
<evidence type="ECO:0000313" key="2">
    <source>
        <dbReference type="EMBL" id="TWF83304.1"/>
    </source>
</evidence>
<comment type="caution">
    <text evidence="2">The sequence shown here is derived from an EMBL/GenBank/DDBJ whole genome shotgun (WGS) entry which is preliminary data.</text>
</comment>
<gene>
    <name evidence="2" type="ORF">FHX78_11229</name>
</gene>
<feature type="region of interest" description="Disordered" evidence="1">
    <location>
        <begin position="15"/>
        <end position="112"/>
    </location>
</feature>
<evidence type="ECO:0000313" key="3">
    <source>
        <dbReference type="Proteomes" id="UP000316603"/>
    </source>
</evidence>
<accession>A0A561T866</accession>
<sequence>MLLLHLCAPALAADRPPAAHPAAAQYDEPADAAREGAGRPCPGEGDASLHRPLARSPRAAGPAAAHHPATGTATQATAPRRSAHHPRPGGPPPGRGPGGNAPGTAALQTFRC</sequence>
<protein>
    <submittedName>
        <fullName evidence="2">Uncharacterized protein</fullName>
    </submittedName>
</protein>
<evidence type="ECO:0000256" key="1">
    <source>
        <dbReference type="SAM" id="MobiDB-lite"/>
    </source>
</evidence>
<organism evidence="2 3">
    <name type="scientific">Streptomyces capillispiralis</name>
    <dbReference type="NCBI Taxonomy" id="68182"/>
    <lineage>
        <taxon>Bacteria</taxon>
        <taxon>Bacillati</taxon>
        <taxon>Actinomycetota</taxon>
        <taxon>Actinomycetes</taxon>
        <taxon>Kitasatosporales</taxon>
        <taxon>Streptomycetaceae</taxon>
        <taxon>Streptomyces</taxon>
    </lineage>
</organism>
<dbReference type="EMBL" id="VIWV01000001">
    <property type="protein sequence ID" value="TWF83304.1"/>
    <property type="molecule type" value="Genomic_DNA"/>
</dbReference>
<dbReference type="Proteomes" id="UP000316603">
    <property type="component" value="Unassembled WGS sequence"/>
</dbReference>
<name>A0A561T866_9ACTN</name>
<dbReference type="AlphaFoldDB" id="A0A561T866"/>
<feature type="compositionally biased region" description="Low complexity" evidence="1">
    <location>
        <begin position="15"/>
        <end position="27"/>
    </location>
</feature>
<reference evidence="2 3" key="1">
    <citation type="submission" date="2019-06" db="EMBL/GenBank/DDBJ databases">
        <title>Sequencing the genomes of 1000 actinobacteria strains.</title>
        <authorList>
            <person name="Klenk H.-P."/>
        </authorList>
    </citation>
    <scope>NUCLEOTIDE SEQUENCE [LARGE SCALE GENOMIC DNA]</scope>
    <source>
        <strain evidence="2 3">DSM 41695</strain>
    </source>
</reference>
<keyword evidence="3" id="KW-1185">Reference proteome</keyword>